<name>A0ABS9P791_9GAMM</name>
<dbReference type="Proteomes" id="UP000814385">
    <property type="component" value="Unassembled WGS sequence"/>
</dbReference>
<keyword evidence="1" id="KW-0449">Lipoprotein</keyword>
<evidence type="ECO:0000313" key="1">
    <source>
        <dbReference type="EMBL" id="MCG6657627.1"/>
    </source>
</evidence>
<reference evidence="1 2" key="1">
    <citation type="submission" date="2020-05" db="EMBL/GenBank/DDBJ databases">
        <title>Comparative genomic analysis of denitrifying bacteria from Halomonas genus.</title>
        <authorList>
            <person name="Wang L."/>
            <person name="Shao Z."/>
        </authorList>
    </citation>
    <scope>NUCLEOTIDE SEQUENCE [LARGE SCALE GENOMIC DNA]</scope>
    <source>
        <strain evidence="1 2">A4</strain>
    </source>
</reference>
<protein>
    <submittedName>
        <fullName evidence="1">Lipoprotein, NlpB</fullName>
    </submittedName>
</protein>
<evidence type="ECO:0000313" key="2">
    <source>
        <dbReference type="Proteomes" id="UP000814385"/>
    </source>
</evidence>
<dbReference type="EMBL" id="JABFUC010000005">
    <property type="protein sequence ID" value="MCG6657627.1"/>
    <property type="molecule type" value="Genomic_DNA"/>
</dbReference>
<proteinExistence type="predicted"/>
<organism evidence="1 2">
    <name type="scientific">Billgrantia campisalis</name>
    <dbReference type="NCBI Taxonomy" id="74661"/>
    <lineage>
        <taxon>Bacteria</taxon>
        <taxon>Pseudomonadati</taxon>
        <taxon>Pseudomonadota</taxon>
        <taxon>Gammaproteobacteria</taxon>
        <taxon>Oceanospirillales</taxon>
        <taxon>Halomonadaceae</taxon>
        <taxon>Billgrantia</taxon>
    </lineage>
</organism>
<gene>
    <name evidence="1" type="ORF">HOP52_07610</name>
</gene>
<sequence length="316" mass="35594">MPLAAIIALVTAGCARDGFYDDRNIDYVEAQRSAPLSLPASRDEQRYRDAMPVPQATGTLRSDGGRFRAPSPERLATGQAVERDFVERRVVGDDRWLVVGADPGMVWPQLQDFARTRGLSVESSDPERGVLNTAEGRLSVRQGLRTGDSEVRCDRQGRPVAACLEALEEHFSARSATASAASLTGQQLADEERLRLDQLDSGEWVVRIPLEIDRVWAELSHQLEADFTVEERRQLLERNPQSHDFLIDYMTASERERGFVQIVLSPDVRQMSQRIRLVLEEAGPRQTRLRAVNESERRFTEGDARELLERVSGLLR</sequence>
<accession>A0ABS9P791</accession>
<keyword evidence="2" id="KW-1185">Reference proteome</keyword>
<comment type="caution">
    <text evidence="1">The sequence shown here is derived from an EMBL/GenBank/DDBJ whole genome shotgun (WGS) entry which is preliminary data.</text>
</comment>